<evidence type="ECO:0000313" key="2">
    <source>
        <dbReference type="EMBL" id="MBO1078953.1"/>
    </source>
</evidence>
<keyword evidence="3" id="KW-1185">Reference proteome</keyword>
<evidence type="ECO:0000313" key="3">
    <source>
        <dbReference type="Proteomes" id="UP001518989"/>
    </source>
</evidence>
<organism evidence="2 3">
    <name type="scientific">Roseomonas haemaphysalidis</name>
    <dbReference type="NCBI Taxonomy" id="2768162"/>
    <lineage>
        <taxon>Bacteria</taxon>
        <taxon>Pseudomonadati</taxon>
        <taxon>Pseudomonadota</taxon>
        <taxon>Alphaproteobacteria</taxon>
        <taxon>Acetobacterales</taxon>
        <taxon>Roseomonadaceae</taxon>
        <taxon>Roseomonas</taxon>
    </lineage>
</organism>
<protein>
    <submittedName>
        <fullName evidence="2">GNAT family N-acetyltransferase</fullName>
    </submittedName>
</protein>
<accession>A0ABS3KNB5</accession>
<dbReference type="SUPFAM" id="SSF55729">
    <property type="entry name" value="Acyl-CoA N-acyltransferases (Nat)"/>
    <property type="match status" value="1"/>
</dbReference>
<feature type="domain" description="N-acetyltransferase" evidence="1">
    <location>
        <begin position="1"/>
        <end position="135"/>
    </location>
</feature>
<dbReference type="PROSITE" id="PS51186">
    <property type="entry name" value="GNAT"/>
    <property type="match status" value="1"/>
</dbReference>
<comment type="caution">
    <text evidence="2">The sequence shown here is derived from an EMBL/GenBank/DDBJ whole genome shotgun (WGS) entry which is preliminary data.</text>
</comment>
<dbReference type="InterPro" id="IPR016181">
    <property type="entry name" value="Acyl_CoA_acyltransferase"/>
</dbReference>
<reference evidence="2 3" key="1">
    <citation type="submission" date="2020-09" db="EMBL/GenBank/DDBJ databases">
        <title>Roseomonas.</title>
        <authorList>
            <person name="Zhu W."/>
        </authorList>
    </citation>
    <scope>NUCLEOTIDE SEQUENCE [LARGE SCALE GENOMIC DNA]</scope>
    <source>
        <strain evidence="2 3">573</strain>
    </source>
</reference>
<dbReference type="Pfam" id="PF13508">
    <property type="entry name" value="Acetyltransf_7"/>
    <property type="match status" value="1"/>
</dbReference>
<gene>
    <name evidence="2" type="ORF">IAI61_07915</name>
</gene>
<dbReference type="EMBL" id="JACTNG010000003">
    <property type="protein sequence ID" value="MBO1078953.1"/>
    <property type="molecule type" value="Genomic_DNA"/>
</dbReference>
<name>A0ABS3KNB5_9PROT</name>
<dbReference type="Gene3D" id="3.40.630.30">
    <property type="match status" value="1"/>
</dbReference>
<proteinExistence type="predicted"/>
<evidence type="ECO:0000259" key="1">
    <source>
        <dbReference type="PROSITE" id="PS51186"/>
    </source>
</evidence>
<dbReference type="Proteomes" id="UP001518989">
    <property type="component" value="Unassembled WGS sequence"/>
</dbReference>
<dbReference type="InterPro" id="IPR000182">
    <property type="entry name" value="GNAT_dom"/>
</dbReference>
<sequence length="142" mass="15382">MTEDRDGPDARAVGENLSRHRTQALGAAPVHQPLVLLHHGPDGALLAGLVAEVVLDWLFVEKFWVSEALRGQGVGSAMLAQAEAEARKRGAVGVHLYTSSFQAPAFYRRHGFTPLGTLAGRPAGHTRFWFGKRFDGGDPRES</sequence>
<dbReference type="CDD" id="cd04301">
    <property type="entry name" value="NAT_SF"/>
    <property type="match status" value="1"/>
</dbReference>